<dbReference type="Gene3D" id="2.60.40.790">
    <property type="match status" value="1"/>
</dbReference>
<dbReference type="OrthoDB" id="496827at2759"/>
<dbReference type="GO" id="GO:0006457">
    <property type="term" value="P:protein folding"/>
    <property type="evidence" value="ECO:0007669"/>
    <property type="project" value="TreeGrafter"/>
</dbReference>
<feature type="domain" description="CS" evidence="1">
    <location>
        <begin position="200"/>
        <end position="287"/>
    </location>
</feature>
<dbReference type="EMBL" id="BRXW01000597">
    <property type="protein sequence ID" value="GMH68673.1"/>
    <property type="molecule type" value="Genomic_DNA"/>
</dbReference>
<proteinExistence type="predicted"/>
<sequence length="290" mass="30819">KFFGANGSGLPKGEAERKAIAQQVREQAIKAGADAAQLMQVSDDALLTLATNTTCEITALTVPYAKNANTAVSMYSDDKAKNKNLPFNKKATGLARACGHGQAELFGDAFVSRYYDDEAADIWERKDFTVSDSLPNAAWCTLGGGGTGKGSGSSLSNLMSKMGNSGGQPQPNTIDMGKSAQPALGVGEQTEVQQIKGEVGGQQKYTWSQSADEVEIKLKVEKSTKSKYIKCKFTAKTIKVTIQGTTFLTGSLGGGIIIDDCTYTLAEGELCVTLGKRQGETQWPYAVKIE</sequence>
<dbReference type="Proteomes" id="UP001165122">
    <property type="component" value="Unassembled WGS sequence"/>
</dbReference>
<dbReference type="GO" id="GO:0005737">
    <property type="term" value="C:cytoplasm"/>
    <property type="evidence" value="ECO:0007669"/>
    <property type="project" value="TreeGrafter"/>
</dbReference>
<dbReference type="InterPro" id="IPR037898">
    <property type="entry name" value="NudC_fam"/>
</dbReference>
<dbReference type="InterPro" id="IPR007052">
    <property type="entry name" value="CS_dom"/>
</dbReference>
<name>A0A9W7E7U7_9STRA</name>
<dbReference type="CDD" id="cd06467">
    <property type="entry name" value="p23_NUDC_like"/>
    <property type="match status" value="1"/>
</dbReference>
<dbReference type="GO" id="GO:0051082">
    <property type="term" value="F:unfolded protein binding"/>
    <property type="evidence" value="ECO:0007669"/>
    <property type="project" value="TreeGrafter"/>
</dbReference>
<dbReference type="PROSITE" id="PS51203">
    <property type="entry name" value="CS"/>
    <property type="match status" value="1"/>
</dbReference>
<dbReference type="AlphaFoldDB" id="A0A9W7E7U7"/>
<evidence type="ECO:0000313" key="2">
    <source>
        <dbReference type="EMBL" id="GMH68673.1"/>
    </source>
</evidence>
<reference evidence="3" key="1">
    <citation type="journal article" date="2023" name="Commun. Biol.">
        <title>Genome analysis of Parmales, the sister group of diatoms, reveals the evolutionary specialization of diatoms from phago-mixotrophs to photoautotrophs.</title>
        <authorList>
            <person name="Ban H."/>
            <person name="Sato S."/>
            <person name="Yoshikawa S."/>
            <person name="Yamada K."/>
            <person name="Nakamura Y."/>
            <person name="Ichinomiya M."/>
            <person name="Sato N."/>
            <person name="Blanc-Mathieu R."/>
            <person name="Endo H."/>
            <person name="Kuwata A."/>
            <person name="Ogata H."/>
        </authorList>
    </citation>
    <scope>NUCLEOTIDE SEQUENCE [LARGE SCALE GENOMIC DNA]</scope>
    <source>
        <strain evidence="3">NIES 3700</strain>
    </source>
</reference>
<evidence type="ECO:0000259" key="1">
    <source>
        <dbReference type="PROSITE" id="PS51203"/>
    </source>
</evidence>
<organism evidence="2 3">
    <name type="scientific">Triparma laevis f. longispina</name>
    <dbReference type="NCBI Taxonomy" id="1714387"/>
    <lineage>
        <taxon>Eukaryota</taxon>
        <taxon>Sar</taxon>
        <taxon>Stramenopiles</taxon>
        <taxon>Ochrophyta</taxon>
        <taxon>Bolidophyceae</taxon>
        <taxon>Parmales</taxon>
        <taxon>Triparmaceae</taxon>
        <taxon>Triparma</taxon>
    </lineage>
</organism>
<dbReference type="PANTHER" id="PTHR12356:SF18">
    <property type="entry name" value="NUDC DOMAIN-CONTAINING PROTEIN 2"/>
    <property type="match status" value="1"/>
</dbReference>
<gene>
    <name evidence="2" type="ORF">TrLO_g12898</name>
</gene>
<accession>A0A9W7E7U7</accession>
<dbReference type="Pfam" id="PF04969">
    <property type="entry name" value="CS"/>
    <property type="match status" value="1"/>
</dbReference>
<dbReference type="PANTHER" id="PTHR12356">
    <property type="entry name" value="NUCLEAR MOVEMENT PROTEIN NUDC"/>
    <property type="match status" value="1"/>
</dbReference>
<protein>
    <recommendedName>
        <fullName evidence="1">CS domain-containing protein</fullName>
    </recommendedName>
</protein>
<feature type="non-terminal residue" evidence="2">
    <location>
        <position position="290"/>
    </location>
</feature>
<dbReference type="InterPro" id="IPR008978">
    <property type="entry name" value="HSP20-like_chaperone"/>
</dbReference>
<dbReference type="SUPFAM" id="SSF49764">
    <property type="entry name" value="HSP20-like chaperones"/>
    <property type="match status" value="1"/>
</dbReference>
<evidence type="ECO:0000313" key="3">
    <source>
        <dbReference type="Proteomes" id="UP001165122"/>
    </source>
</evidence>
<keyword evidence="3" id="KW-1185">Reference proteome</keyword>
<comment type="caution">
    <text evidence="2">The sequence shown here is derived from an EMBL/GenBank/DDBJ whole genome shotgun (WGS) entry which is preliminary data.</text>
</comment>